<name>A0A1M4UH20_9CLOT</name>
<keyword evidence="3" id="KW-1185">Reference proteome</keyword>
<accession>A0A1M4UH20</accession>
<evidence type="ECO:0000313" key="3">
    <source>
        <dbReference type="Proteomes" id="UP000184035"/>
    </source>
</evidence>
<keyword evidence="1" id="KW-1133">Transmembrane helix</keyword>
<feature type="transmembrane region" description="Helical" evidence="1">
    <location>
        <begin position="6"/>
        <end position="26"/>
    </location>
</feature>
<keyword evidence="1" id="KW-0812">Transmembrane</keyword>
<dbReference type="EMBL" id="FQVM01000005">
    <property type="protein sequence ID" value="SHE56061.1"/>
    <property type="molecule type" value="Genomic_DNA"/>
</dbReference>
<gene>
    <name evidence="2" type="ORF">SAMN05443638_10515</name>
</gene>
<dbReference type="AlphaFoldDB" id="A0A1M4UH20"/>
<protein>
    <submittedName>
        <fullName evidence="2">Uncharacterized protein</fullName>
    </submittedName>
</protein>
<proteinExistence type="predicted"/>
<dbReference type="OrthoDB" id="1911637at2"/>
<dbReference type="STRING" id="1533.SAMN05443638_10515"/>
<evidence type="ECO:0000256" key="1">
    <source>
        <dbReference type="SAM" id="Phobius"/>
    </source>
</evidence>
<dbReference type="RefSeq" id="WP_072893456.1">
    <property type="nucleotide sequence ID" value="NZ_FQVM01000005.1"/>
</dbReference>
<organism evidence="2 3">
    <name type="scientific">Clostridium fallax</name>
    <dbReference type="NCBI Taxonomy" id="1533"/>
    <lineage>
        <taxon>Bacteria</taxon>
        <taxon>Bacillati</taxon>
        <taxon>Bacillota</taxon>
        <taxon>Clostridia</taxon>
        <taxon>Eubacteriales</taxon>
        <taxon>Clostridiaceae</taxon>
        <taxon>Clostridium</taxon>
    </lineage>
</organism>
<keyword evidence="1" id="KW-0472">Membrane</keyword>
<evidence type="ECO:0000313" key="2">
    <source>
        <dbReference type="EMBL" id="SHE56061.1"/>
    </source>
</evidence>
<reference evidence="2 3" key="1">
    <citation type="submission" date="2016-11" db="EMBL/GenBank/DDBJ databases">
        <authorList>
            <person name="Jaros S."/>
            <person name="Januszkiewicz K."/>
            <person name="Wedrychowicz H."/>
        </authorList>
    </citation>
    <scope>NUCLEOTIDE SEQUENCE [LARGE SCALE GENOMIC DNA]</scope>
    <source>
        <strain evidence="2 3">DSM 2631</strain>
    </source>
</reference>
<dbReference type="Proteomes" id="UP000184035">
    <property type="component" value="Unassembled WGS sequence"/>
</dbReference>
<sequence>MKKIKIVMIMIIFFIIVSVGFIKVNMSNTTFYNYNKDKINSEEFKELIKEFDGALEEQFSDNSIIKIYYNEEENLIADLGKYEMIILNKENWLDKFLKKSKMFFNELLSKITKNVEN</sequence>